<comment type="similarity">
    <text evidence="1">Belongs to the Rv1128c/1148c/1588c/1702c/1945/3466 family.</text>
</comment>
<dbReference type="InterPro" id="IPR003870">
    <property type="entry name" value="DUF222"/>
</dbReference>
<dbReference type="Pfam" id="PF01844">
    <property type="entry name" value="HNH"/>
    <property type="match status" value="1"/>
</dbReference>
<dbReference type="Gene3D" id="1.10.30.50">
    <property type="match status" value="1"/>
</dbReference>
<sequence length="416" mass="44391">MVTAIGQLRAAVDDVVDVSPWALSEADLIAALDAVHLLEQRLAAARLGLVREVDSRGLATAQGAASTAGWLRDRLRITGRAARHMVAAAVSLDAGPAPARSALAQGTITVEQALVVVEAVGALPVEAGPEVADKAAQVLVDLAAVHEPIALRRLGARILDHVAPDLAERAEAEALRRAEERALTHRHVTISEQPDGQVRLSGRLDGETAALLRAAIEPLCPPSGTGDDRGPGQRRHDALAEVCRLALRTGDLPEHGGDRPQLVVSVALDPLVNRLGAGTLDTGLRLSPAAVRRIACDAAVLPAVLGGDGQVLDVGRQRRLVTGPLRRALVLRDGGCAFPGCDRPPRWCDGHHIRHWSDGGATRLDNAVLLCGHHHRVVHQGDWTVRLGPDGRPEFRPPAWLDPHRSPRRNLYHRRC</sequence>
<dbReference type="InterPro" id="IPR003615">
    <property type="entry name" value="HNH_nuc"/>
</dbReference>
<accession>A0A3A9ZKT8</accession>
<evidence type="ECO:0000256" key="1">
    <source>
        <dbReference type="ARBA" id="ARBA00023450"/>
    </source>
</evidence>
<dbReference type="RefSeq" id="WP_120728837.1">
    <property type="nucleotide sequence ID" value="NZ_RBAK01000004.1"/>
</dbReference>
<dbReference type="InterPro" id="IPR002711">
    <property type="entry name" value="HNH"/>
</dbReference>
<dbReference type="EMBL" id="RBAK01000004">
    <property type="protein sequence ID" value="RKN47876.1"/>
    <property type="molecule type" value="Genomic_DNA"/>
</dbReference>
<dbReference type="SMART" id="SM00507">
    <property type="entry name" value="HNHc"/>
    <property type="match status" value="1"/>
</dbReference>
<proteinExistence type="inferred from homology"/>
<dbReference type="Pfam" id="PF02720">
    <property type="entry name" value="DUF222"/>
    <property type="match status" value="1"/>
</dbReference>
<keyword evidence="3" id="KW-0378">Hydrolase</keyword>
<keyword evidence="3" id="KW-0540">Nuclease</keyword>
<keyword evidence="4" id="KW-1185">Reference proteome</keyword>
<evidence type="ECO:0000259" key="2">
    <source>
        <dbReference type="SMART" id="SM00507"/>
    </source>
</evidence>
<dbReference type="GO" id="GO:0004519">
    <property type="term" value="F:endonuclease activity"/>
    <property type="evidence" value="ECO:0007669"/>
    <property type="project" value="UniProtKB-KW"/>
</dbReference>
<evidence type="ECO:0000313" key="4">
    <source>
        <dbReference type="Proteomes" id="UP000281726"/>
    </source>
</evidence>
<dbReference type="Proteomes" id="UP000281726">
    <property type="component" value="Unassembled WGS sequence"/>
</dbReference>
<organism evidence="3 4">
    <name type="scientific">Micromonospora endolithica</name>
    <dbReference type="NCBI Taxonomy" id="230091"/>
    <lineage>
        <taxon>Bacteria</taxon>
        <taxon>Bacillati</taxon>
        <taxon>Actinomycetota</taxon>
        <taxon>Actinomycetes</taxon>
        <taxon>Micromonosporales</taxon>
        <taxon>Micromonosporaceae</taxon>
        <taxon>Micromonospora</taxon>
    </lineage>
</organism>
<gene>
    <name evidence="3" type="ORF">D7223_14195</name>
</gene>
<protein>
    <submittedName>
        <fullName evidence="3">HNH endonuclease</fullName>
    </submittedName>
</protein>
<feature type="domain" description="HNH nuclease" evidence="2">
    <location>
        <begin position="324"/>
        <end position="376"/>
    </location>
</feature>
<evidence type="ECO:0000313" key="3">
    <source>
        <dbReference type="EMBL" id="RKN47876.1"/>
    </source>
</evidence>
<dbReference type="GO" id="GO:0003676">
    <property type="term" value="F:nucleic acid binding"/>
    <property type="evidence" value="ECO:0007669"/>
    <property type="project" value="InterPro"/>
</dbReference>
<comment type="caution">
    <text evidence="3">The sequence shown here is derived from an EMBL/GenBank/DDBJ whole genome shotgun (WGS) entry which is preliminary data.</text>
</comment>
<keyword evidence="3" id="KW-0255">Endonuclease</keyword>
<dbReference type="CDD" id="cd00085">
    <property type="entry name" value="HNHc"/>
    <property type="match status" value="1"/>
</dbReference>
<name>A0A3A9ZKT8_9ACTN</name>
<dbReference type="OrthoDB" id="3656171at2"/>
<dbReference type="AlphaFoldDB" id="A0A3A9ZKT8"/>
<dbReference type="GO" id="GO:0008270">
    <property type="term" value="F:zinc ion binding"/>
    <property type="evidence" value="ECO:0007669"/>
    <property type="project" value="InterPro"/>
</dbReference>
<reference evidence="3 4" key="1">
    <citation type="journal article" date="2004" name="Syst. Appl. Microbiol.">
        <title>Cryptoendolithic actinomycetes from antarctic sandstone rock samples: Micromonospora endolithica sp. nov. and two isolates related to Micromonospora coerulea Jensen 1932.</title>
        <authorList>
            <person name="Hirsch P."/>
            <person name="Mevs U."/>
            <person name="Kroppenstedt R.M."/>
            <person name="Schumann P."/>
            <person name="Stackebrandt E."/>
        </authorList>
    </citation>
    <scope>NUCLEOTIDE SEQUENCE [LARGE SCALE GENOMIC DNA]</scope>
    <source>
        <strain evidence="3 4">JCM 12677</strain>
    </source>
</reference>